<accession>A0ABD6EYB0</accession>
<gene>
    <name evidence="3" type="ORF">AB6A40_007949</name>
</gene>
<reference evidence="3 4" key="1">
    <citation type="submission" date="2024-08" db="EMBL/GenBank/DDBJ databases">
        <title>Gnathostoma spinigerum genome.</title>
        <authorList>
            <person name="Gonzalez-Bertolin B."/>
            <person name="Monzon S."/>
            <person name="Zaballos A."/>
            <person name="Jimenez P."/>
            <person name="Dekumyoy P."/>
            <person name="Varona S."/>
            <person name="Cuesta I."/>
            <person name="Sumanam S."/>
            <person name="Adisakwattana P."/>
            <person name="Gasser R.B."/>
            <person name="Hernandez-Gonzalez A."/>
            <person name="Young N.D."/>
            <person name="Perteguer M.J."/>
        </authorList>
    </citation>
    <scope>NUCLEOTIDE SEQUENCE [LARGE SCALE GENOMIC DNA]</scope>
    <source>
        <strain evidence="3">AL3</strain>
        <tissue evidence="3">Liver</tissue>
    </source>
</reference>
<sequence>MLPLVVLFVATLCEVFGKTAIVTEWIGTGVRSVRKETVPNNLYNDKGEVTQDKTHPEKLPDGKTAYGCIDIVGKLRKHGEEYTRPNKNFKYACKNGTEEVIACINHKGANSSLIKIGETLLAEDGIWYKCEQNAKTHVTTYTEGPRCSTNGKNYKVGDDIYSGFLHMKCEENGFAIIGCYFVDKNNKKVDMKPGSSQQMNQTLYQCSNNQGSIVYTSTTAEVIPKRKRRRAPGDKCKKNGEIFEDGEEFRGNHLNYICNQGLISITS</sequence>
<evidence type="ECO:0000313" key="4">
    <source>
        <dbReference type="Proteomes" id="UP001608902"/>
    </source>
</evidence>
<protein>
    <recommendedName>
        <fullName evidence="2">Abnormal cell migration protein 18-like fibronectin type I domain-containing protein</fullName>
    </recommendedName>
</protein>
<name>A0ABD6EYB0_9BILA</name>
<feature type="signal peptide" evidence="1">
    <location>
        <begin position="1"/>
        <end position="17"/>
    </location>
</feature>
<evidence type="ECO:0000256" key="1">
    <source>
        <dbReference type="SAM" id="SignalP"/>
    </source>
</evidence>
<dbReference type="InterPro" id="IPR055119">
    <property type="entry name" value="Mig18_Fn1"/>
</dbReference>
<dbReference type="AlphaFoldDB" id="A0ABD6EYB0"/>
<dbReference type="Proteomes" id="UP001608902">
    <property type="component" value="Unassembled WGS sequence"/>
</dbReference>
<dbReference type="Pfam" id="PF23003">
    <property type="entry name" value="Fn1_2"/>
    <property type="match status" value="2"/>
</dbReference>
<feature type="chain" id="PRO_5044741786" description="Abnormal cell migration protein 18-like fibronectin type I domain-containing protein" evidence="1">
    <location>
        <begin position="18"/>
        <end position="267"/>
    </location>
</feature>
<keyword evidence="1" id="KW-0732">Signal</keyword>
<keyword evidence="4" id="KW-1185">Reference proteome</keyword>
<comment type="caution">
    <text evidence="3">The sequence shown here is derived from an EMBL/GenBank/DDBJ whole genome shotgun (WGS) entry which is preliminary data.</text>
</comment>
<organism evidence="3 4">
    <name type="scientific">Gnathostoma spinigerum</name>
    <dbReference type="NCBI Taxonomy" id="75299"/>
    <lineage>
        <taxon>Eukaryota</taxon>
        <taxon>Metazoa</taxon>
        <taxon>Ecdysozoa</taxon>
        <taxon>Nematoda</taxon>
        <taxon>Chromadorea</taxon>
        <taxon>Rhabditida</taxon>
        <taxon>Spirurina</taxon>
        <taxon>Gnathostomatomorpha</taxon>
        <taxon>Gnathostomatoidea</taxon>
        <taxon>Gnathostomatidae</taxon>
        <taxon>Gnathostoma</taxon>
    </lineage>
</organism>
<evidence type="ECO:0000313" key="3">
    <source>
        <dbReference type="EMBL" id="MFH4981240.1"/>
    </source>
</evidence>
<proteinExistence type="predicted"/>
<dbReference type="EMBL" id="JBGFUD010006852">
    <property type="protein sequence ID" value="MFH4981240.1"/>
    <property type="molecule type" value="Genomic_DNA"/>
</dbReference>
<feature type="domain" description="Abnormal cell migration protein 18-like fibronectin type I" evidence="2">
    <location>
        <begin position="67"/>
        <end position="137"/>
    </location>
</feature>
<evidence type="ECO:0000259" key="2">
    <source>
        <dbReference type="Pfam" id="PF23003"/>
    </source>
</evidence>
<feature type="domain" description="Abnormal cell migration protein 18-like fibronectin type I" evidence="2">
    <location>
        <begin position="147"/>
        <end position="211"/>
    </location>
</feature>